<dbReference type="RefSeq" id="WP_122972847.1">
    <property type="nucleotide sequence ID" value="NZ_RHLQ01000037.1"/>
</dbReference>
<evidence type="ECO:0000313" key="3">
    <source>
        <dbReference type="Proteomes" id="UP000279909"/>
    </source>
</evidence>
<evidence type="ECO:0000313" key="2">
    <source>
        <dbReference type="EMBL" id="RNC97848.1"/>
    </source>
</evidence>
<proteinExistence type="predicted"/>
<comment type="caution">
    <text evidence="2">The sequence shown here is derived from an EMBL/GenBank/DDBJ whole genome shotgun (WGS) entry which is preliminary data.</text>
</comment>
<name>A0A3M8H609_9BACI</name>
<reference evidence="2 3" key="1">
    <citation type="journal article" date="2014" name="Int. J. Syst. Evol. Microbiol.">
        <title>Lysinibacillus halotolerans sp. nov., isolated from saline-alkaline soil.</title>
        <authorList>
            <person name="Kong D."/>
            <person name="Wang Y."/>
            <person name="Zhao B."/>
            <person name="Li Y."/>
            <person name="Song J."/>
            <person name="Zhai Y."/>
            <person name="Zhang C."/>
            <person name="Wang H."/>
            <person name="Chen X."/>
            <person name="Zhao B."/>
            <person name="Ruan Z."/>
        </authorList>
    </citation>
    <scope>NUCLEOTIDE SEQUENCE [LARGE SCALE GENOMIC DNA]</scope>
    <source>
        <strain evidence="2 3">MCCC 1A12703</strain>
    </source>
</reference>
<accession>A0A3M8H609</accession>
<protein>
    <submittedName>
        <fullName evidence="2">Uncharacterized protein</fullName>
    </submittedName>
</protein>
<dbReference type="EMBL" id="RHLQ01000037">
    <property type="protein sequence ID" value="RNC97848.1"/>
    <property type="molecule type" value="Genomic_DNA"/>
</dbReference>
<dbReference type="OrthoDB" id="2938623at2"/>
<dbReference type="Proteomes" id="UP000279909">
    <property type="component" value="Unassembled WGS sequence"/>
</dbReference>
<organism evidence="2 3">
    <name type="scientific">Lysinibacillus halotolerans</name>
    <dbReference type="NCBI Taxonomy" id="1368476"/>
    <lineage>
        <taxon>Bacteria</taxon>
        <taxon>Bacillati</taxon>
        <taxon>Bacillota</taxon>
        <taxon>Bacilli</taxon>
        <taxon>Bacillales</taxon>
        <taxon>Bacillaceae</taxon>
        <taxon>Lysinibacillus</taxon>
    </lineage>
</organism>
<sequence length="106" mass="11888">MSIKVVTPFNDKETDHVYRVGDEYPAKGYEASSERIEFLSKPHPETKKVYLFVEEDQSKKDLESDVDNEGEFPQSTGGGWYLLSNGEKIQGKEDALAAEKALKSGE</sequence>
<evidence type="ECO:0000256" key="1">
    <source>
        <dbReference type="SAM" id="MobiDB-lite"/>
    </source>
</evidence>
<gene>
    <name evidence="2" type="ORF">EC501_13585</name>
</gene>
<dbReference type="AlphaFoldDB" id="A0A3M8H609"/>
<feature type="region of interest" description="Disordered" evidence="1">
    <location>
        <begin position="60"/>
        <end position="79"/>
    </location>
</feature>
<keyword evidence="3" id="KW-1185">Reference proteome</keyword>